<sequence>MKSIFTYLIISALFFSNTFITLDDLQWKKRVLLCFVSPTDDTPFVLDVNDSIEYEMKERDLVYFVIADTITTNSGSVFNEEYAEEIRKVYSLGAKSHCWVLLGKDGGLKLRKEGETPDWHELFATIDIMPTRQKEIRKKQEGDI</sequence>
<keyword evidence="4" id="KW-1185">Reference proteome</keyword>
<dbReference type="Pfam" id="PF13778">
    <property type="entry name" value="DUF4174"/>
    <property type="match status" value="1"/>
</dbReference>
<proteinExistence type="predicted"/>
<protein>
    <submittedName>
        <fullName evidence="3">DUF4174 domain-containing protein</fullName>
    </submittedName>
</protein>
<name>A0ABV9T4F9_9BACT</name>
<comment type="caution">
    <text evidence="3">The sequence shown here is derived from an EMBL/GenBank/DDBJ whole genome shotgun (WGS) entry which is preliminary data.</text>
</comment>
<evidence type="ECO:0000256" key="1">
    <source>
        <dbReference type="ARBA" id="ARBA00022729"/>
    </source>
</evidence>
<feature type="domain" description="DUF4174" evidence="2">
    <location>
        <begin position="22"/>
        <end position="135"/>
    </location>
</feature>
<evidence type="ECO:0000313" key="4">
    <source>
        <dbReference type="Proteomes" id="UP001595818"/>
    </source>
</evidence>
<accession>A0ABV9T4F9</accession>
<keyword evidence="1" id="KW-0732">Signal</keyword>
<evidence type="ECO:0000259" key="2">
    <source>
        <dbReference type="Pfam" id="PF13778"/>
    </source>
</evidence>
<gene>
    <name evidence="3" type="ORF">ACFPFU_16530</name>
</gene>
<dbReference type="InterPro" id="IPR025232">
    <property type="entry name" value="DUF4174"/>
</dbReference>
<dbReference type="Proteomes" id="UP001595818">
    <property type="component" value="Unassembled WGS sequence"/>
</dbReference>
<reference evidence="4" key="1">
    <citation type="journal article" date="2019" name="Int. J. Syst. Evol. Microbiol.">
        <title>The Global Catalogue of Microorganisms (GCM) 10K type strain sequencing project: providing services to taxonomists for standard genome sequencing and annotation.</title>
        <authorList>
            <consortium name="The Broad Institute Genomics Platform"/>
            <consortium name="The Broad Institute Genome Sequencing Center for Infectious Disease"/>
            <person name="Wu L."/>
            <person name="Ma J."/>
        </authorList>
    </citation>
    <scope>NUCLEOTIDE SEQUENCE [LARGE SCALE GENOMIC DNA]</scope>
    <source>
        <strain evidence="4">CGMCC 4.7466</strain>
    </source>
</reference>
<organism evidence="3 4">
    <name type="scientific">Negadavirga shengliensis</name>
    <dbReference type="NCBI Taxonomy" id="1389218"/>
    <lineage>
        <taxon>Bacteria</taxon>
        <taxon>Pseudomonadati</taxon>
        <taxon>Bacteroidota</taxon>
        <taxon>Cytophagia</taxon>
        <taxon>Cytophagales</taxon>
        <taxon>Cyclobacteriaceae</taxon>
        <taxon>Negadavirga</taxon>
    </lineage>
</organism>
<evidence type="ECO:0000313" key="3">
    <source>
        <dbReference type="EMBL" id="MFC4873309.1"/>
    </source>
</evidence>
<dbReference type="EMBL" id="JBHSJJ010000010">
    <property type="protein sequence ID" value="MFC4873309.1"/>
    <property type="molecule type" value="Genomic_DNA"/>
</dbReference>
<dbReference type="RefSeq" id="WP_377066035.1">
    <property type="nucleotide sequence ID" value="NZ_JBHSJJ010000010.1"/>
</dbReference>